<reference evidence="4 5" key="2">
    <citation type="journal article" date="2008" name="Nature">
        <title>The Phaeodactylum genome reveals the evolutionary history of diatom genomes.</title>
        <authorList>
            <person name="Bowler C."/>
            <person name="Allen A.E."/>
            <person name="Badger J.H."/>
            <person name="Grimwood J."/>
            <person name="Jabbari K."/>
            <person name="Kuo A."/>
            <person name="Maheswari U."/>
            <person name="Martens C."/>
            <person name="Maumus F."/>
            <person name="Otillar R.P."/>
            <person name="Rayko E."/>
            <person name="Salamov A."/>
            <person name="Vandepoele K."/>
            <person name="Beszteri B."/>
            <person name="Gruber A."/>
            <person name="Heijde M."/>
            <person name="Katinka M."/>
            <person name="Mock T."/>
            <person name="Valentin K."/>
            <person name="Verret F."/>
            <person name="Berges J.A."/>
            <person name="Brownlee C."/>
            <person name="Cadoret J.P."/>
            <person name="Chiovitti A."/>
            <person name="Choi C.J."/>
            <person name="Coesel S."/>
            <person name="De Martino A."/>
            <person name="Detter J.C."/>
            <person name="Durkin C."/>
            <person name="Falciatore A."/>
            <person name="Fournet J."/>
            <person name="Haruta M."/>
            <person name="Huysman M.J."/>
            <person name="Jenkins B.D."/>
            <person name="Jiroutova K."/>
            <person name="Jorgensen R.E."/>
            <person name="Joubert Y."/>
            <person name="Kaplan A."/>
            <person name="Kroger N."/>
            <person name="Kroth P.G."/>
            <person name="La Roche J."/>
            <person name="Lindquist E."/>
            <person name="Lommer M."/>
            <person name="Martin-Jezequel V."/>
            <person name="Lopez P.J."/>
            <person name="Lucas S."/>
            <person name="Mangogna M."/>
            <person name="McGinnis K."/>
            <person name="Medlin L.K."/>
            <person name="Montsant A."/>
            <person name="Oudot-Le Secq M.P."/>
            <person name="Napoli C."/>
            <person name="Obornik M."/>
            <person name="Parker M.S."/>
            <person name="Petit J.L."/>
            <person name="Porcel B.M."/>
            <person name="Poulsen N."/>
            <person name="Robison M."/>
            <person name="Rychlewski L."/>
            <person name="Rynearson T.A."/>
            <person name="Schmutz J."/>
            <person name="Shapiro H."/>
            <person name="Siaut M."/>
            <person name="Stanley M."/>
            <person name="Sussman M.R."/>
            <person name="Taylor A.R."/>
            <person name="Vardi A."/>
            <person name="von Dassow P."/>
            <person name="Vyverman W."/>
            <person name="Willis A."/>
            <person name="Wyrwicz L.S."/>
            <person name="Rokhsar D.S."/>
            <person name="Weissenbach J."/>
            <person name="Armbrust E.V."/>
            <person name="Green B.R."/>
            <person name="Van de Peer Y."/>
            <person name="Grigoriev I.V."/>
        </authorList>
    </citation>
    <scope>NUCLEOTIDE SEQUENCE [LARGE SCALE GENOMIC DNA]</scope>
    <source>
        <strain evidence="4 5">CCMP1335</strain>
    </source>
</reference>
<accession>B8CFQ8</accession>
<feature type="compositionally biased region" description="Low complexity" evidence="2">
    <location>
        <begin position="301"/>
        <end position="332"/>
    </location>
</feature>
<protein>
    <submittedName>
        <fullName evidence="4">Uncharacterized protein</fullName>
    </submittedName>
</protein>
<dbReference type="EMBL" id="CM000653">
    <property type="protein sequence ID" value="EED87842.1"/>
    <property type="molecule type" value="Genomic_DNA"/>
</dbReference>
<organism evidence="4 5">
    <name type="scientific">Thalassiosira pseudonana</name>
    <name type="common">Marine diatom</name>
    <name type="synonym">Cyclotella nana</name>
    <dbReference type="NCBI Taxonomy" id="35128"/>
    <lineage>
        <taxon>Eukaryota</taxon>
        <taxon>Sar</taxon>
        <taxon>Stramenopiles</taxon>
        <taxon>Ochrophyta</taxon>
        <taxon>Bacillariophyta</taxon>
        <taxon>Coscinodiscophyceae</taxon>
        <taxon>Thalassiosirophycidae</taxon>
        <taxon>Thalassiosirales</taxon>
        <taxon>Thalassiosiraceae</taxon>
        <taxon>Thalassiosira</taxon>
    </lineage>
</organism>
<keyword evidence="3" id="KW-1133">Transmembrane helix</keyword>
<sequence length="461" mass="50952">MDAEETTVAIDGVVAADETAASSQQGTDATIDDDDTTHPTEPTRDSAALISSKPTITTPSPPRWRFVAEARKKTGYSSADAGQKVDGLSAEELAKHYIPPTIETDQRQGKSITVSKLVIPEFGVSSDAQTIDRYAQTFNNEQQHSVEDLRKEAEQIRIDRDRLEEEIQLAKQQKLELDNEVRKAREEREREERETVRLLEVKKKLEDEANSVKKEREEVMGVDVATREEHDVSDDSSIKDDTDNSRKYKMWGMLALVLLVVCIAVALGVVFSNKNDGGDSSQGVRGSEDGKVVLQMSPDNTSVPTATPSLSSPTASLISHSTSSPSTNSSLSNATCRPGEAYFSVNFTFDAHPLDGIYWYVLEKCTNNMHFECKQCFEGLAPLSTEFRSGCLPDDRQFVFYFDDYSGEFWSQGGYSIFYDEETIFNSTGDVKLTQQVSFGGGGTMCSSIRYDGAVFNSIGD</sequence>
<dbReference type="GeneID" id="7443908"/>
<reference evidence="4 5" key="1">
    <citation type="journal article" date="2004" name="Science">
        <title>The genome of the diatom Thalassiosira pseudonana: ecology, evolution, and metabolism.</title>
        <authorList>
            <person name="Armbrust E.V."/>
            <person name="Berges J.A."/>
            <person name="Bowler C."/>
            <person name="Green B.R."/>
            <person name="Martinez D."/>
            <person name="Putnam N.H."/>
            <person name="Zhou S."/>
            <person name="Allen A.E."/>
            <person name="Apt K.E."/>
            <person name="Bechner M."/>
            <person name="Brzezinski M.A."/>
            <person name="Chaal B.K."/>
            <person name="Chiovitti A."/>
            <person name="Davis A.K."/>
            <person name="Demarest M.S."/>
            <person name="Detter J.C."/>
            <person name="Glavina T."/>
            <person name="Goodstein D."/>
            <person name="Hadi M.Z."/>
            <person name="Hellsten U."/>
            <person name="Hildebrand M."/>
            <person name="Jenkins B.D."/>
            <person name="Jurka J."/>
            <person name="Kapitonov V.V."/>
            <person name="Kroger N."/>
            <person name="Lau W.W."/>
            <person name="Lane T.W."/>
            <person name="Larimer F.W."/>
            <person name="Lippmeier J.C."/>
            <person name="Lucas S."/>
            <person name="Medina M."/>
            <person name="Montsant A."/>
            <person name="Obornik M."/>
            <person name="Parker M.S."/>
            <person name="Palenik B."/>
            <person name="Pazour G.J."/>
            <person name="Richardson P.M."/>
            <person name="Rynearson T.A."/>
            <person name="Saito M.A."/>
            <person name="Schwartz D.C."/>
            <person name="Thamatrakoln K."/>
            <person name="Valentin K."/>
            <person name="Vardi A."/>
            <person name="Wilkerson F.P."/>
            <person name="Rokhsar D.S."/>
        </authorList>
    </citation>
    <scope>NUCLEOTIDE SEQUENCE [LARGE SCALE GENOMIC DNA]</scope>
    <source>
        <strain evidence="4 5">CCMP1335</strain>
    </source>
</reference>
<dbReference type="AlphaFoldDB" id="B8CFQ8"/>
<proteinExistence type="predicted"/>
<feature type="transmembrane region" description="Helical" evidence="3">
    <location>
        <begin position="251"/>
        <end position="271"/>
    </location>
</feature>
<evidence type="ECO:0000256" key="2">
    <source>
        <dbReference type="SAM" id="MobiDB-lite"/>
    </source>
</evidence>
<evidence type="ECO:0000256" key="1">
    <source>
        <dbReference type="SAM" id="Coils"/>
    </source>
</evidence>
<feature type="region of interest" description="Disordered" evidence="2">
    <location>
        <begin position="294"/>
        <end position="332"/>
    </location>
</feature>
<evidence type="ECO:0000313" key="4">
    <source>
        <dbReference type="EMBL" id="EED87842.1"/>
    </source>
</evidence>
<evidence type="ECO:0000313" key="5">
    <source>
        <dbReference type="Proteomes" id="UP000001449"/>
    </source>
</evidence>
<evidence type="ECO:0000256" key="3">
    <source>
        <dbReference type="SAM" id="Phobius"/>
    </source>
</evidence>
<dbReference type="PaxDb" id="35128-Thaps11846"/>
<keyword evidence="5" id="KW-1185">Reference proteome</keyword>
<keyword evidence="3" id="KW-0812">Transmembrane</keyword>
<dbReference type="RefSeq" id="XP_002295062.1">
    <property type="nucleotide sequence ID" value="XM_002295026.1"/>
</dbReference>
<dbReference type="InParanoid" id="B8CFQ8"/>
<feature type="coiled-coil region" evidence="1">
    <location>
        <begin position="139"/>
        <end position="222"/>
    </location>
</feature>
<feature type="region of interest" description="Disordered" evidence="2">
    <location>
        <begin position="1"/>
        <end position="62"/>
    </location>
</feature>
<dbReference type="HOGENOM" id="CLU_593843_0_0_1"/>
<keyword evidence="1" id="KW-0175">Coiled coil</keyword>
<dbReference type="eggNOG" id="ENOG502R86P">
    <property type="taxonomic scope" value="Eukaryota"/>
</dbReference>
<dbReference type="KEGG" id="tps:THAPSDRAFT_11846"/>
<dbReference type="Proteomes" id="UP000001449">
    <property type="component" value="Chromosome 22"/>
</dbReference>
<gene>
    <name evidence="4" type="ORF">THAPSDRAFT_11846</name>
</gene>
<feature type="region of interest" description="Disordered" evidence="2">
    <location>
        <begin position="224"/>
        <end position="244"/>
    </location>
</feature>
<name>B8CFQ8_THAPS</name>
<keyword evidence="3" id="KW-0472">Membrane</keyword>